<sequence length="132" mass="14379">MSSTVHVQTKYVPPSDPALPALALQITQLVGSYMIWVGSTEHPADKVEIAPLQGSLLRDWACYRNDDNAAGLNVVFVSPPRVSARRFKKQIFLSVDVPPSFMTVGEGARLILAVERAVVDGLKELEDCLSSI</sequence>
<dbReference type="OrthoDB" id="368507at2759"/>
<evidence type="ECO:0000313" key="1">
    <source>
        <dbReference type="EMBL" id="PSR81182.1"/>
    </source>
</evidence>
<reference evidence="1 2" key="1">
    <citation type="submission" date="2018-02" db="EMBL/GenBank/DDBJ databases">
        <title>Genome sequence of the basidiomycete white-rot fungus Phlebia centrifuga.</title>
        <authorList>
            <person name="Granchi Z."/>
            <person name="Peng M."/>
            <person name="de Vries R.P."/>
            <person name="Hilden K."/>
            <person name="Makela M.R."/>
            <person name="Grigoriev I."/>
            <person name="Riley R."/>
        </authorList>
    </citation>
    <scope>NUCLEOTIDE SEQUENCE [LARGE SCALE GENOMIC DNA]</scope>
    <source>
        <strain evidence="1 2">FBCC195</strain>
    </source>
</reference>
<comment type="caution">
    <text evidence="1">The sequence shown here is derived from an EMBL/GenBank/DDBJ whole genome shotgun (WGS) entry which is preliminary data.</text>
</comment>
<dbReference type="AlphaFoldDB" id="A0A2R6NZC2"/>
<gene>
    <name evidence="1" type="ORF">PHLCEN_2v6517</name>
</gene>
<proteinExistence type="predicted"/>
<evidence type="ECO:0000313" key="2">
    <source>
        <dbReference type="Proteomes" id="UP000186601"/>
    </source>
</evidence>
<protein>
    <submittedName>
        <fullName evidence="1">Uncharacterized protein</fullName>
    </submittedName>
</protein>
<accession>A0A2R6NZC2</accession>
<dbReference type="EMBL" id="MLYV02000625">
    <property type="protein sequence ID" value="PSR81182.1"/>
    <property type="molecule type" value="Genomic_DNA"/>
</dbReference>
<name>A0A2R6NZC2_9APHY</name>
<keyword evidence="2" id="KW-1185">Reference proteome</keyword>
<organism evidence="1 2">
    <name type="scientific">Hermanssonia centrifuga</name>
    <dbReference type="NCBI Taxonomy" id="98765"/>
    <lineage>
        <taxon>Eukaryota</taxon>
        <taxon>Fungi</taxon>
        <taxon>Dikarya</taxon>
        <taxon>Basidiomycota</taxon>
        <taxon>Agaricomycotina</taxon>
        <taxon>Agaricomycetes</taxon>
        <taxon>Polyporales</taxon>
        <taxon>Meruliaceae</taxon>
        <taxon>Hermanssonia</taxon>
    </lineage>
</organism>
<dbReference type="Proteomes" id="UP000186601">
    <property type="component" value="Unassembled WGS sequence"/>
</dbReference>